<feature type="region of interest" description="Disordered" evidence="1">
    <location>
        <begin position="887"/>
        <end position="981"/>
    </location>
</feature>
<gene>
    <name evidence="2" type="ORF">UA08_03258</name>
</gene>
<feature type="region of interest" description="Disordered" evidence="1">
    <location>
        <begin position="828"/>
        <end position="856"/>
    </location>
</feature>
<feature type="region of interest" description="Disordered" evidence="1">
    <location>
        <begin position="721"/>
        <end position="754"/>
    </location>
</feature>
<dbReference type="OrthoDB" id="4225328at2759"/>
<proteinExistence type="predicted"/>
<dbReference type="AlphaFoldDB" id="A0A225AIA7"/>
<feature type="compositionally biased region" description="Polar residues" evidence="1">
    <location>
        <begin position="721"/>
        <end position="753"/>
    </location>
</feature>
<feature type="compositionally biased region" description="Basic and acidic residues" evidence="1">
    <location>
        <begin position="911"/>
        <end position="927"/>
    </location>
</feature>
<feature type="region of interest" description="Disordered" evidence="1">
    <location>
        <begin position="639"/>
        <end position="694"/>
    </location>
</feature>
<organism evidence="2 3">
    <name type="scientific">Talaromyces atroroseus</name>
    <dbReference type="NCBI Taxonomy" id="1441469"/>
    <lineage>
        <taxon>Eukaryota</taxon>
        <taxon>Fungi</taxon>
        <taxon>Dikarya</taxon>
        <taxon>Ascomycota</taxon>
        <taxon>Pezizomycotina</taxon>
        <taxon>Eurotiomycetes</taxon>
        <taxon>Eurotiomycetidae</taxon>
        <taxon>Eurotiales</taxon>
        <taxon>Trichocomaceae</taxon>
        <taxon>Talaromyces</taxon>
        <taxon>Talaromyces sect. Trachyspermi</taxon>
    </lineage>
</organism>
<dbReference type="RefSeq" id="XP_020121292.1">
    <property type="nucleotide sequence ID" value="XM_020265538.1"/>
</dbReference>
<feature type="region of interest" description="Disordered" evidence="1">
    <location>
        <begin position="166"/>
        <end position="204"/>
    </location>
</feature>
<protein>
    <submittedName>
        <fullName evidence="2">Uncharacterized protein</fullName>
    </submittedName>
</protein>
<accession>A0A225AIA7</accession>
<dbReference type="EMBL" id="LFMY01000004">
    <property type="protein sequence ID" value="OKL61171.1"/>
    <property type="molecule type" value="Genomic_DNA"/>
</dbReference>
<dbReference type="Proteomes" id="UP000214365">
    <property type="component" value="Unassembled WGS sequence"/>
</dbReference>
<keyword evidence="3" id="KW-1185">Reference proteome</keyword>
<name>A0A225AIA7_TALAT</name>
<dbReference type="GeneID" id="31003013"/>
<feature type="compositionally biased region" description="Polar residues" evidence="1">
    <location>
        <begin position="938"/>
        <end position="952"/>
    </location>
</feature>
<evidence type="ECO:0000313" key="2">
    <source>
        <dbReference type="EMBL" id="OKL61171.1"/>
    </source>
</evidence>
<feature type="compositionally biased region" description="Polar residues" evidence="1">
    <location>
        <begin position="887"/>
        <end position="901"/>
    </location>
</feature>
<comment type="caution">
    <text evidence="2">The sequence shown here is derived from an EMBL/GenBank/DDBJ whole genome shotgun (WGS) entry which is preliminary data.</text>
</comment>
<sequence>MAPRNNGGSGSSNQDAEVISNDVAKAEIDKKYHEENQKNKITAPFLLPYPEPEEVRDQIINLADLEDPPDEFEIPGLTSRNPIMPNSCALVRFHFWNINPGKLHNGEMRLKAFRKLFYSQDEKHAVRSMDELCDLRRDAGPRLLKPEVLQRLHRLPISRHYPDYTGDADWEEQRSRPALPTTIAPAENTRNLPPDRGGSDSLVQEETPPHLNIIRETLEKLLIQLRYHDLEVPQTQASSTYRRYLPPEKIRLFLDTNHNVDPAIDGMDYVSRERGPIGDINDVSKTRFDCILMAGKFLDAGLTRIDMEEFGSRGVQETHSHRTFVSMIKYDLASPQICKRMRNTLHQFCQELAPTSFEDLLGKTTILRRQFSYTTIKLLRCDNGHERPIAETKGTLACLQNGYTSEEYAGSSMQEVMQSMFPQRIEAPFRRNSRRHDVCGFNDCNKDISQSFLRHSMPLRLAVKLPSHISPQDHTSEDIRINLFNQRGEEEVVVYRWIGGVYSDTEVEEQSTHYRVYWSEAVRGEKPTKNIRMYDPRYAQGRVIDGIAPSQRGQIPEAWWSGKFKPVLFYERVLNPNPLDVTLAAAVLGDMHHAIGHDKFILQVHEPWRPISARLNLTLPHGLKGEHDYISETSSIQVDDQDGGFEVGNSQPFSSGPHKSANQAQSSTYQMSQSGQFNHLDNRGYLSNGQGNFPNEYSSSMQTTMANNTIVSYPQTTFQSSLFSDNPYENNYDNTVSQRLQPDTTAGGSQEENSLGCDALLSNMEPDTIFSNLDNSAVPSMAMNGEALNGYLQNMSLMTPGIQPQNSAASGCSQTMITQMPSQEQQQVTWNPSHNGNAYTNLQTLPTSQNYPATSTTSSNYIPFGATNPSQPTGDVYSKSQVSYPVEHQSGSAIPNGSQEVSLDLGGLNQDHSEIHGASHTGMKIDDAGGPSLAKQGNGKSRNGSSASTQASRGFVHPVQTNLESALKRGPDTEQSPEKRS</sequence>
<reference evidence="2 3" key="1">
    <citation type="submission" date="2015-06" db="EMBL/GenBank/DDBJ databases">
        <title>Talaromyces atroroseus IBT 11181 draft genome.</title>
        <authorList>
            <person name="Rasmussen K.B."/>
            <person name="Rasmussen S."/>
            <person name="Petersen B."/>
            <person name="Sicheritz-Ponten T."/>
            <person name="Mortensen U.H."/>
            <person name="Thrane U."/>
        </authorList>
    </citation>
    <scope>NUCLEOTIDE SEQUENCE [LARGE SCALE GENOMIC DNA]</scope>
    <source>
        <strain evidence="2 3">IBT 11181</strain>
    </source>
</reference>
<feature type="region of interest" description="Disordered" evidence="1">
    <location>
        <begin position="1"/>
        <end position="22"/>
    </location>
</feature>
<evidence type="ECO:0000313" key="3">
    <source>
        <dbReference type="Proteomes" id="UP000214365"/>
    </source>
</evidence>
<evidence type="ECO:0000256" key="1">
    <source>
        <dbReference type="SAM" id="MobiDB-lite"/>
    </source>
</evidence>
<feature type="compositionally biased region" description="Basic and acidic residues" evidence="1">
    <location>
        <begin position="966"/>
        <end position="981"/>
    </location>
</feature>
<feature type="compositionally biased region" description="Polar residues" evidence="1">
    <location>
        <begin position="660"/>
        <end position="694"/>
    </location>
</feature>
<dbReference type="STRING" id="1441469.A0A225AIA7"/>